<dbReference type="InterPro" id="IPR005238">
    <property type="entry name" value="ComB-like"/>
</dbReference>
<evidence type="ECO:0000256" key="7">
    <source>
        <dbReference type="ARBA" id="ARBA00033711"/>
    </source>
</evidence>
<reference evidence="8 9" key="1">
    <citation type="journal article" date="2020" name="ISME J.">
        <title>Comparative genomics reveals insights into cyanobacterial evolution and habitat adaptation.</title>
        <authorList>
            <person name="Chen M.Y."/>
            <person name="Teng W.K."/>
            <person name="Zhao L."/>
            <person name="Hu C.X."/>
            <person name="Zhou Y.K."/>
            <person name="Han B.P."/>
            <person name="Song L.R."/>
            <person name="Shu W.S."/>
        </authorList>
    </citation>
    <scope>NUCLEOTIDE SEQUENCE [LARGE SCALE GENOMIC DNA]</scope>
    <source>
        <strain evidence="8 9">FACHB-362</strain>
    </source>
</reference>
<dbReference type="PANTHER" id="PTHR37311">
    <property type="entry name" value="2-PHOSPHOSULFOLACTATE PHOSPHATASE-RELATED"/>
    <property type="match status" value="1"/>
</dbReference>
<dbReference type="EC" id="3.1.3.71" evidence="3"/>
<organism evidence="8 9">
    <name type="scientific">Anabaena catenula FACHB-362</name>
    <dbReference type="NCBI Taxonomy" id="2692877"/>
    <lineage>
        <taxon>Bacteria</taxon>
        <taxon>Bacillati</taxon>
        <taxon>Cyanobacteriota</taxon>
        <taxon>Cyanophyceae</taxon>
        <taxon>Nostocales</taxon>
        <taxon>Nostocaceae</taxon>
        <taxon>Anabaena</taxon>
    </lineage>
</organism>
<evidence type="ECO:0000313" key="9">
    <source>
        <dbReference type="Proteomes" id="UP000660381"/>
    </source>
</evidence>
<evidence type="ECO:0000256" key="1">
    <source>
        <dbReference type="ARBA" id="ARBA00001946"/>
    </source>
</evidence>
<comment type="cofactor">
    <cofactor evidence="1">
        <name>Mg(2+)</name>
        <dbReference type="ChEBI" id="CHEBI:18420"/>
    </cofactor>
</comment>
<comment type="caution">
    <text evidence="8">The sequence shown here is derived from an EMBL/GenBank/DDBJ whole genome shotgun (WGS) entry which is preliminary data.</text>
</comment>
<dbReference type="Proteomes" id="UP000660381">
    <property type="component" value="Unassembled WGS sequence"/>
</dbReference>
<dbReference type="RefSeq" id="WP_190905691.1">
    <property type="nucleotide sequence ID" value="NZ_JACJTQ010000005.1"/>
</dbReference>
<evidence type="ECO:0000256" key="2">
    <source>
        <dbReference type="ARBA" id="ARBA00009997"/>
    </source>
</evidence>
<dbReference type="Gene3D" id="3.90.1560.10">
    <property type="entry name" value="ComB-like"/>
    <property type="match status" value="1"/>
</dbReference>
<evidence type="ECO:0000256" key="4">
    <source>
        <dbReference type="ARBA" id="ARBA00021948"/>
    </source>
</evidence>
<sequence length="247" mass="26554">MIYNQIEFDLRCEWGKKGVEQLAPISDVIIIVDVLSFSTCVELATNNDAIIFPFSTKDESTTGESVVDYGKKLGAEIALPMARSKNTYSLSLQSLVKIAPGTKLVLPSLNGSTLSLLTGQTPTLAGCLRNCQAVAQFAQKYGNKIAVIPAGEKWQEDGSLRPAFEDLISAGAILSYLPGSLSPEAAIAVATFQAFQKDLLSYLQKCSSGKELIAKGFESDIELASAYNVSNCVPILTENAYIKQEVN</sequence>
<protein>
    <recommendedName>
        <fullName evidence="4">Probable 2-phosphosulfolactate phosphatase</fullName>
        <ecNumber evidence="3">3.1.3.71</ecNumber>
    </recommendedName>
</protein>
<comment type="similarity">
    <text evidence="2">Belongs to the ComB family.</text>
</comment>
<accession>A0ABR8J0N8</accession>
<proteinExistence type="inferred from homology"/>
<evidence type="ECO:0000256" key="5">
    <source>
        <dbReference type="ARBA" id="ARBA00022801"/>
    </source>
</evidence>
<dbReference type="SUPFAM" id="SSF142823">
    <property type="entry name" value="ComB-like"/>
    <property type="match status" value="1"/>
</dbReference>
<evidence type="ECO:0000256" key="3">
    <source>
        <dbReference type="ARBA" id="ARBA00012953"/>
    </source>
</evidence>
<evidence type="ECO:0000313" key="8">
    <source>
        <dbReference type="EMBL" id="MBD2691173.1"/>
    </source>
</evidence>
<name>A0ABR8J0N8_9NOST</name>
<evidence type="ECO:0000256" key="6">
    <source>
        <dbReference type="ARBA" id="ARBA00022842"/>
    </source>
</evidence>
<dbReference type="EMBL" id="JACJTQ010000005">
    <property type="protein sequence ID" value="MBD2691173.1"/>
    <property type="molecule type" value="Genomic_DNA"/>
</dbReference>
<dbReference type="PANTHER" id="PTHR37311:SF1">
    <property type="entry name" value="2-PHOSPHOSULFOLACTATE PHOSPHATASE-RELATED"/>
    <property type="match status" value="1"/>
</dbReference>
<gene>
    <name evidence="8" type="ORF">H6G68_05260</name>
</gene>
<keyword evidence="9" id="KW-1185">Reference proteome</keyword>
<keyword evidence="6" id="KW-0460">Magnesium</keyword>
<dbReference type="Pfam" id="PF04029">
    <property type="entry name" value="2-ph_phosp"/>
    <property type="match status" value="1"/>
</dbReference>
<comment type="catalytic activity">
    <reaction evidence="7">
        <text>(2R)-O-phospho-3-sulfolactate + H2O = (2R)-3-sulfolactate + phosphate</text>
        <dbReference type="Rhea" id="RHEA:23416"/>
        <dbReference type="ChEBI" id="CHEBI:15377"/>
        <dbReference type="ChEBI" id="CHEBI:15597"/>
        <dbReference type="ChEBI" id="CHEBI:43474"/>
        <dbReference type="ChEBI" id="CHEBI:58738"/>
        <dbReference type="EC" id="3.1.3.71"/>
    </reaction>
</comment>
<keyword evidence="5" id="KW-0378">Hydrolase</keyword>
<dbReference type="InterPro" id="IPR036702">
    <property type="entry name" value="ComB-like_sf"/>
</dbReference>